<sequence length="296" mass="34334">MMYHIRIDYFDNKIKVVRTFFEYDYPSKENVVNDVLLPYLQEKSFIFGGAKVEDEGIRKVEIYETDSSIDKTVERVNGTASPMMAFIPYTREKVLRDELVPKVTRQLVQEVQDQIKLQKKNEQKVETKKEKQPLLFISHSSENEKIATSLVKLLRTLGFNKKNLFCSSVPGYDIPEGEDIYDALVTKFMEYDIYVILLLSKNYYDSVACLNEMGATWVLKAKYSTIVCPGFTVPEIKGAVNPRKMAVVLGDSKRVNGKLNQLKDHLIDFFHLPEVEDDTIWENDRNEFLKSIEKKK</sequence>
<gene>
    <name evidence="2" type="ORF">F7D95_15895</name>
</gene>
<dbReference type="AlphaFoldDB" id="A0AA90UI99"/>
<dbReference type="GO" id="GO:0007165">
    <property type="term" value="P:signal transduction"/>
    <property type="evidence" value="ECO:0007669"/>
    <property type="project" value="InterPro"/>
</dbReference>
<evidence type="ECO:0000313" key="2">
    <source>
        <dbReference type="EMBL" id="MQN14235.1"/>
    </source>
</evidence>
<dbReference type="Gene3D" id="3.40.50.10140">
    <property type="entry name" value="Toll/interleukin-1 receptor homology (TIR) domain"/>
    <property type="match status" value="1"/>
</dbReference>
<protein>
    <submittedName>
        <fullName evidence="2">TIR domain-containing protein</fullName>
    </submittedName>
</protein>
<name>A0AA90UI99_9BACT</name>
<organism evidence="2 3">
    <name type="scientific">Segatella copri</name>
    <dbReference type="NCBI Taxonomy" id="165179"/>
    <lineage>
        <taxon>Bacteria</taxon>
        <taxon>Pseudomonadati</taxon>
        <taxon>Bacteroidota</taxon>
        <taxon>Bacteroidia</taxon>
        <taxon>Bacteroidales</taxon>
        <taxon>Prevotellaceae</taxon>
        <taxon>Segatella</taxon>
    </lineage>
</organism>
<comment type="caution">
    <text evidence="2">The sequence shown here is derived from an EMBL/GenBank/DDBJ whole genome shotgun (WGS) entry which is preliminary data.</text>
</comment>
<reference evidence="3" key="1">
    <citation type="submission" date="2019-09" db="EMBL/GenBank/DDBJ databases">
        <title>Distinct polysaccharide growth profiles of human intestinal Prevotella copri isolates.</title>
        <authorList>
            <person name="Fehlner-Peach H."/>
            <person name="Magnabosco C."/>
            <person name="Raghavan V."/>
            <person name="Scher J.U."/>
            <person name="Tett A."/>
            <person name="Cox L.M."/>
            <person name="Gottsegen C."/>
            <person name="Watters A."/>
            <person name="Wiltshire- Gordon J.D."/>
            <person name="Segata N."/>
            <person name="Bonneau R."/>
            <person name="Littman D.R."/>
        </authorList>
    </citation>
    <scope>NUCLEOTIDE SEQUENCE [LARGE SCALE GENOMIC DNA]</scope>
    <source>
        <strain evidence="3">iAQ1179</strain>
    </source>
</reference>
<accession>A0AA90UI99</accession>
<evidence type="ECO:0000259" key="1">
    <source>
        <dbReference type="PROSITE" id="PS50104"/>
    </source>
</evidence>
<dbReference type="EMBL" id="VZCW01000394">
    <property type="protein sequence ID" value="MQN14235.1"/>
    <property type="molecule type" value="Genomic_DNA"/>
</dbReference>
<evidence type="ECO:0000313" key="3">
    <source>
        <dbReference type="Proteomes" id="UP000442105"/>
    </source>
</evidence>
<proteinExistence type="predicted"/>
<dbReference type="InterPro" id="IPR035897">
    <property type="entry name" value="Toll_tir_struct_dom_sf"/>
</dbReference>
<dbReference type="Proteomes" id="UP000442105">
    <property type="component" value="Unassembled WGS sequence"/>
</dbReference>
<dbReference type="InterPro" id="IPR000157">
    <property type="entry name" value="TIR_dom"/>
</dbReference>
<dbReference type="SUPFAM" id="SSF52200">
    <property type="entry name" value="Toll/Interleukin receptor TIR domain"/>
    <property type="match status" value="1"/>
</dbReference>
<feature type="domain" description="TIR" evidence="1">
    <location>
        <begin position="131"/>
        <end position="266"/>
    </location>
</feature>
<dbReference type="PROSITE" id="PS50104">
    <property type="entry name" value="TIR"/>
    <property type="match status" value="1"/>
</dbReference>